<evidence type="ECO:0000313" key="2">
    <source>
        <dbReference type="EMBL" id="ERS98368.1"/>
    </source>
</evidence>
<dbReference type="STRING" id="1391915.U7PRT9"/>
<reference evidence="3" key="1">
    <citation type="journal article" date="2014" name="Genome Announc.">
        <title>Genome sequence of the pathogenic fungus Sporothrix schenckii (ATCC 58251).</title>
        <authorList>
            <person name="Cuomo C.A."/>
            <person name="Rodriguez-Del Valle N."/>
            <person name="Perez-Sanchez L."/>
            <person name="Abouelleil A."/>
            <person name="Goldberg J."/>
            <person name="Young S."/>
            <person name="Zeng Q."/>
            <person name="Birren B.W."/>
        </authorList>
    </citation>
    <scope>NUCLEOTIDE SEQUENCE [LARGE SCALE GENOMIC DNA]</scope>
    <source>
        <strain evidence="3">ATCC 58251 / de Perez 2211183</strain>
    </source>
</reference>
<feature type="compositionally biased region" description="Basic and acidic residues" evidence="1">
    <location>
        <begin position="235"/>
        <end position="255"/>
    </location>
</feature>
<feature type="compositionally biased region" description="Basic and acidic residues" evidence="1">
    <location>
        <begin position="292"/>
        <end position="307"/>
    </location>
</feature>
<feature type="compositionally biased region" description="Basic residues" evidence="1">
    <location>
        <begin position="308"/>
        <end position="333"/>
    </location>
</feature>
<feature type="compositionally biased region" description="Basic and acidic residues" evidence="1">
    <location>
        <begin position="334"/>
        <end position="354"/>
    </location>
</feature>
<feature type="compositionally biased region" description="Low complexity" evidence="1">
    <location>
        <begin position="64"/>
        <end position="74"/>
    </location>
</feature>
<name>U7PRT9_SPOS1</name>
<feature type="compositionally biased region" description="Basic and acidic residues" evidence="1">
    <location>
        <begin position="489"/>
        <end position="502"/>
    </location>
</feature>
<sequence>MDVDEEMDDTVEEIIDEEHLKAIEDFRRQAILEWRNSVRKATGDGAKQTQRSKRSKKSQYDIRSSFSSSTLSSSQLPPPDYEASWRSKLAIWPWLLRASHSCGSTLVAITKSTLAVENGSYRDSFNAAAMDDLDMEAYKLLIDPTPPSVRDSRPASKMKPNTRFLSHIVREAKSHNAALLAREAADAQRRLKRLDRKGGGEGNSSSDDERRKRRRHGTDDSARDDDRRRRRRRRGDGDAGRDDRERDGERHDKHSSSHRHRRSHHHESSREDREREREKTDRDRHSRSRRHRDPEDGHAEKAHDSSNHKHRRERSKSPRLRSRRRSASPRPSKHNQDHRDRDRSPYDNSDRDQSDYSSDPLDEFVGPQPVSPLDHLKDDSNDTGIRIRGRGVHSAVTRGFAASSMDRHFAADYDPSEDVEHPLPASPPKVAPRLASIVTADAEAEMQEDRKKLLRDNTERLKAAGFTDKEIAIMSRGGRRRLDSSPWAKKGEAREWDRDKVAGQEGPAKPAWAR</sequence>
<evidence type="ECO:0000256" key="1">
    <source>
        <dbReference type="SAM" id="MobiDB-lite"/>
    </source>
</evidence>
<dbReference type="PANTHER" id="PTHR40132">
    <property type="entry name" value="PRE-MRNA-SPLICING FACTOR 38B"/>
    <property type="match status" value="1"/>
</dbReference>
<dbReference type="EMBL" id="KI440846">
    <property type="protein sequence ID" value="ERS98368.1"/>
    <property type="molecule type" value="Genomic_DNA"/>
</dbReference>
<keyword evidence="3" id="KW-1185">Reference proteome</keyword>
<feature type="compositionally biased region" description="Basic and acidic residues" evidence="1">
    <location>
        <begin position="266"/>
        <end position="284"/>
    </location>
</feature>
<feature type="region of interest" description="Disordered" evidence="1">
    <location>
        <begin position="192"/>
        <end position="393"/>
    </location>
</feature>
<dbReference type="AlphaFoldDB" id="U7PRT9"/>
<dbReference type="eggNOG" id="ENOG502S07H">
    <property type="taxonomic scope" value="Eukaryota"/>
</dbReference>
<dbReference type="OrthoDB" id="2431475at2759"/>
<evidence type="ECO:0000313" key="3">
    <source>
        <dbReference type="Proteomes" id="UP000018087"/>
    </source>
</evidence>
<feature type="region of interest" description="Disordered" evidence="1">
    <location>
        <begin position="39"/>
        <end position="78"/>
    </location>
</feature>
<feature type="compositionally biased region" description="Basic residues" evidence="1">
    <location>
        <begin position="256"/>
        <end position="265"/>
    </location>
</feature>
<organism evidence="2 3">
    <name type="scientific">Sporothrix schenckii (strain ATCC 58251 / de Perez 2211183)</name>
    <name type="common">Rose-picker's disease fungus</name>
    <dbReference type="NCBI Taxonomy" id="1391915"/>
    <lineage>
        <taxon>Eukaryota</taxon>
        <taxon>Fungi</taxon>
        <taxon>Dikarya</taxon>
        <taxon>Ascomycota</taxon>
        <taxon>Pezizomycotina</taxon>
        <taxon>Sordariomycetes</taxon>
        <taxon>Sordariomycetidae</taxon>
        <taxon>Ophiostomatales</taxon>
        <taxon>Ophiostomataceae</taxon>
        <taxon>Sporothrix</taxon>
    </lineage>
</organism>
<proteinExistence type="predicted"/>
<dbReference type="HOGENOM" id="CLU_530152_0_0_1"/>
<protein>
    <recommendedName>
        <fullName evidence="4">Pre-mRNA-splicing factor 38B</fullName>
    </recommendedName>
</protein>
<gene>
    <name evidence="2" type="ORF">HMPREF1624_05152</name>
</gene>
<dbReference type="PANTHER" id="PTHR40132:SF1">
    <property type="entry name" value="PRE-MRNA-SPLICING FACTOR 38B"/>
    <property type="match status" value="1"/>
</dbReference>
<evidence type="ECO:0008006" key="4">
    <source>
        <dbReference type="Google" id="ProtNLM"/>
    </source>
</evidence>
<feature type="region of interest" description="Disordered" evidence="1">
    <location>
        <begin position="477"/>
        <end position="514"/>
    </location>
</feature>
<accession>U7PRT9</accession>
<dbReference type="Proteomes" id="UP000018087">
    <property type="component" value="Unassembled WGS sequence"/>
</dbReference>
<feature type="compositionally biased region" description="Basic and acidic residues" evidence="1">
    <location>
        <begin position="217"/>
        <end position="227"/>
    </location>
</feature>